<dbReference type="PANTHER" id="PTHR42100:SF1">
    <property type="entry name" value="OXIDOREDUCTASE 178 KDA SUBUNIT, PUTATIVE (AFU_ORTHOLOGUE AFUA_8G04320)-RELATED"/>
    <property type="match status" value="1"/>
</dbReference>
<sequence>MSLARRAVLAASRTRPTVFAVQSRATSTSHDGHHDHHEDSTVYPPETFGTSFWRNVLFASFATAALVKFAPEAGDNVYLTRWIALYTDSRDHWIALNAKHTAQASEVSSNTLLTADAKTPPIHRFRYPQSLNQGSPFLNVIGETVDMSNVVAKAEKDI</sequence>
<evidence type="ECO:0000256" key="1">
    <source>
        <dbReference type="SAM" id="MobiDB-lite"/>
    </source>
</evidence>
<name>A0A9P6EHS8_9AGAR</name>
<feature type="region of interest" description="Disordered" evidence="1">
    <location>
        <begin position="20"/>
        <end position="41"/>
    </location>
</feature>
<organism evidence="2 3">
    <name type="scientific">Crepidotus variabilis</name>
    <dbReference type="NCBI Taxonomy" id="179855"/>
    <lineage>
        <taxon>Eukaryota</taxon>
        <taxon>Fungi</taxon>
        <taxon>Dikarya</taxon>
        <taxon>Basidiomycota</taxon>
        <taxon>Agaricomycotina</taxon>
        <taxon>Agaricomycetes</taxon>
        <taxon>Agaricomycetidae</taxon>
        <taxon>Agaricales</taxon>
        <taxon>Agaricineae</taxon>
        <taxon>Crepidotaceae</taxon>
        <taxon>Crepidotus</taxon>
    </lineage>
</organism>
<evidence type="ECO:0000313" key="2">
    <source>
        <dbReference type="EMBL" id="KAF9529312.1"/>
    </source>
</evidence>
<feature type="compositionally biased region" description="Basic and acidic residues" evidence="1">
    <location>
        <begin position="30"/>
        <end position="40"/>
    </location>
</feature>
<accession>A0A9P6EHS8</accession>
<dbReference type="PANTHER" id="PTHR42100">
    <property type="entry name" value="OXIDOREDUCTASE 178 KDA SUBUNIT, PUTATIVE (AFU_ORTHOLOGUE AFUA_8G04320)-RELATED"/>
    <property type="match status" value="1"/>
</dbReference>
<dbReference type="AlphaFoldDB" id="A0A9P6EHS8"/>
<protein>
    <submittedName>
        <fullName evidence="2">Uncharacterized protein</fullName>
    </submittedName>
</protein>
<comment type="caution">
    <text evidence="2">The sequence shown here is derived from an EMBL/GenBank/DDBJ whole genome shotgun (WGS) entry which is preliminary data.</text>
</comment>
<keyword evidence="3" id="KW-1185">Reference proteome</keyword>
<proteinExistence type="predicted"/>
<evidence type="ECO:0000313" key="3">
    <source>
        <dbReference type="Proteomes" id="UP000807306"/>
    </source>
</evidence>
<dbReference type="Proteomes" id="UP000807306">
    <property type="component" value="Unassembled WGS sequence"/>
</dbReference>
<dbReference type="EMBL" id="MU157847">
    <property type="protein sequence ID" value="KAF9529312.1"/>
    <property type="molecule type" value="Genomic_DNA"/>
</dbReference>
<dbReference type="OrthoDB" id="2120038at2759"/>
<dbReference type="GO" id="GO:0005739">
    <property type="term" value="C:mitochondrion"/>
    <property type="evidence" value="ECO:0007669"/>
    <property type="project" value="InterPro"/>
</dbReference>
<gene>
    <name evidence="2" type="ORF">CPB83DRAFT_853060</name>
</gene>
<reference evidence="2" key="1">
    <citation type="submission" date="2020-11" db="EMBL/GenBank/DDBJ databases">
        <authorList>
            <consortium name="DOE Joint Genome Institute"/>
            <person name="Ahrendt S."/>
            <person name="Riley R."/>
            <person name="Andreopoulos W."/>
            <person name="Labutti K."/>
            <person name="Pangilinan J."/>
            <person name="Ruiz-Duenas F.J."/>
            <person name="Barrasa J.M."/>
            <person name="Sanchez-Garcia M."/>
            <person name="Camarero S."/>
            <person name="Miyauchi S."/>
            <person name="Serrano A."/>
            <person name="Linde D."/>
            <person name="Babiker R."/>
            <person name="Drula E."/>
            <person name="Ayuso-Fernandez I."/>
            <person name="Pacheco R."/>
            <person name="Padilla G."/>
            <person name="Ferreira P."/>
            <person name="Barriuso J."/>
            <person name="Kellner H."/>
            <person name="Castanera R."/>
            <person name="Alfaro M."/>
            <person name="Ramirez L."/>
            <person name="Pisabarro A.G."/>
            <person name="Kuo A."/>
            <person name="Tritt A."/>
            <person name="Lipzen A."/>
            <person name="He G."/>
            <person name="Yan M."/>
            <person name="Ng V."/>
            <person name="Cullen D."/>
            <person name="Martin F."/>
            <person name="Rosso M.-N."/>
            <person name="Henrissat B."/>
            <person name="Hibbett D."/>
            <person name="Martinez A.T."/>
            <person name="Grigoriev I.V."/>
        </authorList>
    </citation>
    <scope>NUCLEOTIDE SEQUENCE</scope>
    <source>
        <strain evidence="2">CBS 506.95</strain>
    </source>
</reference>
<dbReference type="InterPro" id="IPR034444">
    <property type="entry name" value="Nuo17.8"/>
</dbReference>